<dbReference type="InterPro" id="IPR011075">
    <property type="entry name" value="TetR_C"/>
</dbReference>
<dbReference type="SUPFAM" id="SSF46689">
    <property type="entry name" value="Homeodomain-like"/>
    <property type="match status" value="1"/>
</dbReference>
<dbReference type="InterPro" id="IPR001647">
    <property type="entry name" value="HTH_TetR"/>
</dbReference>
<evidence type="ECO:0000256" key="2">
    <source>
        <dbReference type="ARBA" id="ARBA00023125"/>
    </source>
</evidence>
<dbReference type="Pfam" id="PF00440">
    <property type="entry name" value="TetR_N"/>
    <property type="match status" value="1"/>
</dbReference>
<feature type="DNA-binding region" description="H-T-H motif" evidence="4">
    <location>
        <begin position="44"/>
        <end position="63"/>
    </location>
</feature>
<evidence type="ECO:0000256" key="5">
    <source>
        <dbReference type="SAM" id="MobiDB-lite"/>
    </source>
</evidence>
<keyword evidence="1" id="KW-0805">Transcription regulation</keyword>
<dbReference type="PROSITE" id="PS50977">
    <property type="entry name" value="HTH_TETR_2"/>
    <property type="match status" value="1"/>
</dbReference>
<accession>A0ABY2IL42</accession>
<dbReference type="Pfam" id="PF16859">
    <property type="entry name" value="TetR_C_11"/>
    <property type="match status" value="1"/>
</dbReference>
<protein>
    <submittedName>
        <fullName evidence="7">TetR/AcrR family transcriptional regulator</fullName>
    </submittedName>
</protein>
<comment type="caution">
    <text evidence="7">The sequence shown here is derived from an EMBL/GenBank/DDBJ whole genome shotgun (WGS) entry which is preliminary data.</text>
</comment>
<feature type="region of interest" description="Disordered" evidence="5">
    <location>
        <begin position="1"/>
        <end position="21"/>
    </location>
</feature>
<organism evidence="7 8">
    <name type="scientific">Cryobacterium glucosi</name>
    <dbReference type="NCBI Taxonomy" id="1259175"/>
    <lineage>
        <taxon>Bacteria</taxon>
        <taxon>Bacillati</taxon>
        <taxon>Actinomycetota</taxon>
        <taxon>Actinomycetes</taxon>
        <taxon>Micrococcales</taxon>
        <taxon>Microbacteriaceae</taxon>
        <taxon>Cryobacterium</taxon>
    </lineage>
</organism>
<dbReference type="InterPro" id="IPR050109">
    <property type="entry name" value="HTH-type_TetR-like_transc_reg"/>
</dbReference>
<evidence type="ECO:0000313" key="7">
    <source>
        <dbReference type="EMBL" id="TFC17275.1"/>
    </source>
</evidence>
<gene>
    <name evidence="7" type="ORF">E3O46_16695</name>
</gene>
<dbReference type="InterPro" id="IPR036271">
    <property type="entry name" value="Tet_transcr_reg_TetR-rel_C_sf"/>
</dbReference>
<dbReference type="EMBL" id="SOFS01000043">
    <property type="protein sequence ID" value="TFC17275.1"/>
    <property type="molecule type" value="Genomic_DNA"/>
</dbReference>
<dbReference type="SUPFAM" id="SSF48498">
    <property type="entry name" value="Tetracyclin repressor-like, C-terminal domain"/>
    <property type="match status" value="1"/>
</dbReference>
<dbReference type="Proteomes" id="UP000297604">
    <property type="component" value="Unassembled WGS sequence"/>
</dbReference>
<keyword evidence="8" id="KW-1185">Reference proteome</keyword>
<evidence type="ECO:0000256" key="1">
    <source>
        <dbReference type="ARBA" id="ARBA00023015"/>
    </source>
</evidence>
<evidence type="ECO:0000256" key="3">
    <source>
        <dbReference type="ARBA" id="ARBA00023163"/>
    </source>
</evidence>
<dbReference type="PANTHER" id="PTHR30055:SF148">
    <property type="entry name" value="TETR-FAMILY TRANSCRIPTIONAL REGULATOR"/>
    <property type="match status" value="1"/>
</dbReference>
<dbReference type="PANTHER" id="PTHR30055">
    <property type="entry name" value="HTH-TYPE TRANSCRIPTIONAL REGULATOR RUTR"/>
    <property type="match status" value="1"/>
</dbReference>
<dbReference type="InterPro" id="IPR009057">
    <property type="entry name" value="Homeodomain-like_sf"/>
</dbReference>
<dbReference type="PRINTS" id="PR00455">
    <property type="entry name" value="HTHTETR"/>
</dbReference>
<proteinExistence type="predicted"/>
<evidence type="ECO:0000313" key="8">
    <source>
        <dbReference type="Proteomes" id="UP000297604"/>
    </source>
</evidence>
<name>A0ABY2IL42_9MICO</name>
<evidence type="ECO:0000259" key="6">
    <source>
        <dbReference type="PROSITE" id="PS50977"/>
    </source>
</evidence>
<keyword evidence="2 4" id="KW-0238">DNA-binding</keyword>
<reference evidence="7 8" key="1">
    <citation type="submission" date="2019-03" db="EMBL/GenBank/DDBJ databases">
        <title>Genomics of glacier-inhabiting Cryobacterium strains.</title>
        <authorList>
            <person name="Liu Q."/>
            <person name="Xin Y.-H."/>
        </authorList>
    </citation>
    <scope>NUCLEOTIDE SEQUENCE [LARGE SCALE GENOMIC DNA]</scope>
    <source>
        <strain evidence="7 8">MDB1-5</strain>
    </source>
</reference>
<feature type="domain" description="HTH tetR-type" evidence="6">
    <location>
        <begin position="21"/>
        <end position="81"/>
    </location>
</feature>
<sequence>MRVRTYTRHMTNAARGRPRSESVRRSILEAARDLIAERGYQQLSFQAIATRSGCGRQTIYRWWASKALIVADLVLEGQLTLPQQPVPDTGSLDVDLTEWLERITASLRDPAVAALTRALISAASDDQGHAQLLYAMTTGPYHQGLVDRLARGQSLGQLREAADPAALADALIGTVLFRTLIAGAQPAGASAVIRALTAP</sequence>
<dbReference type="Gene3D" id="1.10.357.10">
    <property type="entry name" value="Tetracycline Repressor, domain 2"/>
    <property type="match status" value="1"/>
</dbReference>
<evidence type="ECO:0000256" key="4">
    <source>
        <dbReference type="PROSITE-ProRule" id="PRU00335"/>
    </source>
</evidence>
<keyword evidence="3" id="KW-0804">Transcription</keyword>
<dbReference type="Gene3D" id="1.10.10.60">
    <property type="entry name" value="Homeodomain-like"/>
    <property type="match status" value="1"/>
</dbReference>